<dbReference type="EMBL" id="CP063194">
    <property type="protein sequence ID" value="WCZ38049.1"/>
    <property type="molecule type" value="Genomic_DNA"/>
</dbReference>
<dbReference type="Proteomes" id="UP001218071">
    <property type="component" value="Chromosome"/>
</dbReference>
<evidence type="ECO:0000313" key="2">
    <source>
        <dbReference type="EMBL" id="WCZ38049.1"/>
    </source>
</evidence>
<keyword evidence="3" id="KW-1185">Reference proteome</keyword>
<evidence type="ECO:0000313" key="3">
    <source>
        <dbReference type="Proteomes" id="UP001218071"/>
    </source>
</evidence>
<organism evidence="2 3">
    <name type="scientific">Corynebacterium jeddahense</name>
    <dbReference type="NCBI Taxonomy" id="1414719"/>
    <lineage>
        <taxon>Bacteria</taxon>
        <taxon>Bacillati</taxon>
        <taxon>Actinomycetota</taxon>
        <taxon>Actinomycetes</taxon>
        <taxon>Mycobacteriales</taxon>
        <taxon>Corynebacteriaceae</taxon>
        <taxon>Corynebacterium</taxon>
    </lineage>
</organism>
<protein>
    <submittedName>
        <fullName evidence="2">Uncharacterized protein</fullName>
    </submittedName>
</protein>
<reference evidence="2 3" key="1">
    <citation type="submission" date="2020-10" db="EMBL/GenBank/DDBJ databases">
        <title>Complete genome sequence of Corynebacterium jeddahense DSM 45997, type strain of Corynebacterium jeddahense.</title>
        <authorList>
            <person name="Busche T."/>
            <person name="Kalinowski J."/>
            <person name="Ruckert C."/>
        </authorList>
    </citation>
    <scope>NUCLEOTIDE SEQUENCE [LARGE SCALE GENOMIC DNA]</scope>
    <source>
        <strain evidence="2 3">DSM 45997</strain>
    </source>
</reference>
<proteinExistence type="predicted"/>
<evidence type="ECO:0000256" key="1">
    <source>
        <dbReference type="SAM" id="MobiDB-lite"/>
    </source>
</evidence>
<dbReference type="RefSeq" id="WP_157034391.1">
    <property type="nucleotide sequence ID" value="NZ_CBYN010000010.1"/>
</dbReference>
<gene>
    <name evidence="2" type="ORF">CJEDD_02130</name>
</gene>
<name>A0ABY7UH58_9CORY</name>
<accession>A0ABY7UH58</accession>
<sequence>MVAVLALGVKRSHGWGSWAAGHQAVSSRPSKAAVSDRDARAPPKAVASAAEEDAEALPSIATPTGVPAEG</sequence>
<feature type="region of interest" description="Disordered" evidence="1">
    <location>
        <begin position="15"/>
        <end position="70"/>
    </location>
</feature>